<dbReference type="EMBL" id="LCWV01000003">
    <property type="protein sequence ID" value="PWI74723.1"/>
    <property type="molecule type" value="Genomic_DNA"/>
</dbReference>
<reference evidence="2 3" key="1">
    <citation type="journal article" date="2016" name="Front. Microbiol.">
        <title>Genome and transcriptome sequences reveal the specific parasitism of the nematophagous Purpureocillium lilacinum 36-1.</title>
        <authorList>
            <person name="Xie J."/>
            <person name="Li S."/>
            <person name="Mo C."/>
            <person name="Xiao X."/>
            <person name="Peng D."/>
            <person name="Wang G."/>
            <person name="Xiao Y."/>
        </authorList>
    </citation>
    <scope>NUCLEOTIDE SEQUENCE [LARGE SCALE GENOMIC DNA]</scope>
    <source>
        <strain evidence="2 3">36-1</strain>
    </source>
</reference>
<gene>
    <name evidence="2" type="ORF">PCL_08037</name>
</gene>
<protein>
    <submittedName>
        <fullName evidence="2">Uncharacterized protein</fullName>
    </submittedName>
</protein>
<name>A0A2U3EJQ4_PURLI</name>
<sequence>MPSRSLVLAAGSQRGGWASQTRGTLMGFLLAEEAISRQPEPVWGWHCRAGETWASRHGAAAQQSVCRAAAGGAVDASLRPRRRSIAPRDAGRHTGRRTRRLVRVISEPTETRDCRGGVLKGFMGFGLAMIHRRPAIQFGHAALHPSAAYPQTGGGPRCGSVWDPCRAVHVPAKRSAVASEPTQQESWAATTASRSNASSLRNA</sequence>
<evidence type="ECO:0000313" key="2">
    <source>
        <dbReference type="EMBL" id="PWI74723.1"/>
    </source>
</evidence>
<accession>A0A2U3EJQ4</accession>
<feature type="region of interest" description="Disordered" evidence="1">
    <location>
        <begin position="174"/>
        <end position="203"/>
    </location>
</feature>
<proteinExistence type="predicted"/>
<dbReference type="AlphaFoldDB" id="A0A2U3EJQ4"/>
<feature type="compositionally biased region" description="Low complexity" evidence="1">
    <location>
        <begin position="186"/>
        <end position="203"/>
    </location>
</feature>
<evidence type="ECO:0000313" key="3">
    <source>
        <dbReference type="Proteomes" id="UP000245956"/>
    </source>
</evidence>
<organism evidence="2 3">
    <name type="scientific">Purpureocillium lilacinum</name>
    <name type="common">Paecilomyces lilacinus</name>
    <dbReference type="NCBI Taxonomy" id="33203"/>
    <lineage>
        <taxon>Eukaryota</taxon>
        <taxon>Fungi</taxon>
        <taxon>Dikarya</taxon>
        <taxon>Ascomycota</taxon>
        <taxon>Pezizomycotina</taxon>
        <taxon>Sordariomycetes</taxon>
        <taxon>Hypocreomycetidae</taxon>
        <taxon>Hypocreales</taxon>
        <taxon>Ophiocordycipitaceae</taxon>
        <taxon>Purpureocillium</taxon>
    </lineage>
</organism>
<comment type="caution">
    <text evidence="2">The sequence shown here is derived from an EMBL/GenBank/DDBJ whole genome shotgun (WGS) entry which is preliminary data.</text>
</comment>
<dbReference type="Proteomes" id="UP000245956">
    <property type="component" value="Unassembled WGS sequence"/>
</dbReference>
<evidence type="ECO:0000256" key="1">
    <source>
        <dbReference type="SAM" id="MobiDB-lite"/>
    </source>
</evidence>